<keyword evidence="2" id="KW-0723">Serine/threonine-protein kinase</keyword>
<evidence type="ECO:0000256" key="9">
    <source>
        <dbReference type="PROSITE-ProRule" id="PRU10141"/>
    </source>
</evidence>
<feature type="region of interest" description="Disordered" evidence="10">
    <location>
        <begin position="1"/>
        <end position="29"/>
    </location>
</feature>
<comment type="catalytic activity">
    <reaction evidence="7">
        <text>L-threonyl-[protein] + ATP = O-phospho-L-threonyl-[protein] + ADP + H(+)</text>
        <dbReference type="Rhea" id="RHEA:46608"/>
        <dbReference type="Rhea" id="RHEA-COMP:11060"/>
        <dbReference type="Rhea" id="RHEA-COMP:11605"/>
        <dbReference type="ChEBI" id="CHEBI:15378"/>
        <dbReference type="ChEBI" id="CHEBI:30013"/>
        <dbReference type="ChEBI" id="CHEBI:30616"/>
        <dbReference type="ChEBI" id="CHEBI:61977"/>
        <dbReference type="ChEBI" id="CHEBI:456216"/>
        <dbReference type="EC" id="2.7.11.1"/>
    </reaction>
</comment>
<dbReference type="Proteomes" id="UP001318040">
    <property type="component" value="Chromosome 7"/>
</dbReference>
<dbReference type="FunFam" id="1.10.510.10:FF:000571">
    <property type="entry name" value="Maternal embryonic leucine zipper kinase"/>
    <property type="match status" value="1"/>
</dbReference>
<evidence type="ECO:0000256" key="6">
    <source>
        <dbReference type="ARBA" id="ARBA00022840"/>
    </source>
</evidence>
<dbReference type="SUPFAM" id="SSF56112">
    <property type="entry name" value="Protein kinase-like (PK-like)"/>
    <property type="match status" value="1"/>
</dbReference>
<evidence type="ECO:0000256" key="5">
    <source>
        <dbReference type="ARBA" id="ARBA00022777"/>
    </source>
</evidence>
<evidence type="ECO:0000313" key="13">
    <source>
        <dbReference type="RefSeq" id="XP_032805322.1"/>
    </source>
</evidence>
<keyword evidence="5" id="KW-0418">Kinase</keyword>
<organism evidence="12 13">
    <name type="scientific">Petromyzon marinus</name>
    <name type="common">Sea lamprey</name>
    <dbReference type="NCBI Taxonomy" id="7757"/>
    <lineage>
        <taxon>Eukaryota</taxon>
        <taxon>Metazoa</taxon>
        <taxon>Chordata</taxon>
        <taxon>Craniata</taxon>
        <taxon>Vertebrata</taxon>
        <taxon>Cyclostomata</taxon>
        <taxon>Hyperoartia</taxon>
        <taxon>Petromyzontiformes</taxon>
        <taxon>Petromyzontidae</taxon>
        <taxon>Petromyzon</taxon>
    </lineage>
</organism>
<feature type="compositionally biased region" description="Basic and acidic residues" evidence="10">
    <location>
        <begin position="371"/>
        <end position="395"/>
    </location>
</feature>
<reference evidence="13" key="1">
    <citation type="submission" date="2025-08" db="UniProtKB">
        <authorList>
            <consortium name="RefSeq"/>
        </authorList>
    </citation>
    <scope>IDENTIFICATION</scope>
    <source>
        <tissue evidence="13">Sperm</tissue>
    </source>
</reference>
<evidence type="ECO:0000256" key="1">
    <source>
        <dbReference type="ARBA" id="ARBA00012513"/>
    </source>
</evidence>
<dbReference type="Gene3D" id="1.10.510.10">
    <property type="entry name" value="Transferase(Phosphotransferase) domain 1"/>
    <property type="match status" value="1"/>
</dbReference>
<evidence type="ECO:0000256" key="2">
    <source>
        <dbReference type="ARBA" id="ARBA00022527"/>
    </source>
</evidence>
<keyword evidence="12" id="KW-1185">Reference proteome</keyword>
<proteinExistence type="predicted"/>
<feature type="domain" description="Protein kinase" evidence="11">
    <location>
        <begin position="42"/>
        <end position="307"/>
    </location>
</feature>
<evidence type="ECO:0000256" key="8">
    <source>
        <dbReference type="ARBA" id="ARBA00048679"/>
    </source>
</evidence>
<dbReference type="InterPro" id="IPR000719">
    <property type="entry name" value="Prot_kinase_dom"/>
</dbReference>
<evidence type="ECO:0000256" key="7">
    <source>
        <dbReference type="ARBA" id="ARBA00047899"/>
    </source>
</evidence>
<accession>A0AAJ7SVL7</accession>
<dbReference type="AlphaFoldDB" id="A0AAJ7SVL7"/>
<sequence>MKSNSSRSSSVRMPVQRGPVSGAEGTVPHTRIADENAVQNYYRLGRQLGSGSFGTVYEATHVETGVKWAIKTVNKERAGSSGVRLLEREVVILKRVQHQNIIHLEEVLETHKRVYLVMELCELGELRAVLEQRKRLSEAEARHVAHSLAGAIAYLHKHDIVHRDLKLENILAKSSEPHEGIDHLDIRVTDFGLSAVREGNGAASMLQSPCGTPIYMAPEVIQSQDYSQQCDVWSIGVILYMLLCGEPPFMAHSQEKLFELIIKGELSFTQPAWEEVSESAKELLRGLLKVDPAHRLTASELLHDHWVTGDTSSLGRPLNVLEMMKRYKETGGGECDGDTRWEGAAVRRDATSGGGSVDGGAGNGLGPGGELEARGRLEAGDGRGASETHECKSATDGDVASGGGGSSGSKPPTPTRKGSQASIKKPSGPCLQGKQGKREVSTNGVTRPKMPTVGRRASMPCTSLRGPSAEGLPLGAGATAQPPLAPTVRRATLSSRGEARRGPGSAPSPRPELAPEGGPTTGRPGGGGRTVAPCAKNAHRNF</sequence>
<dbReference type="KEGG" id="pmrn:116940097"/>
<dbReference type="SMART" id="SM00220">
    <property type="entry name" value="S_TKc"/>
    <property type="match status" value="1"/>
</dbReference>
<dbReference type="GO" id="GO:0005524">
    <property type="term" value="F:ATP binding"/>
    <property type="evidence" value="ECO:0007669"/>
    <property type="project" value="UniProtKB-UniRule"/>
</dbReference>
<evidence type="ECO:0000313" key="12">
    <source>
        <dbReference type="Proteomes" id="UP001318040"/>
    </source>
</evidence>
<dbReference type="PROSITE" id="PS50011">
    <property type="entry name" value="PROTEIN_KINASE_DOM"/>
    <property type="match status" value="1"/>
</dbReference>
<dbReference type="RefSeq" id="XP_032805322.1">
    <property type="nucleotide sequence ID" value="XM_032949431.1"/>
</dbReference>
<dbReference type="PROSITE" id="PS00107">
    <property type="entry name" value="PROTEIN_KINASE_ATP"/>
    <property type="match status" value="1"/>
</dbReference>
<dbReference type="Pfam" id="PF00069">
    <property type="entry name" value="Pkinase"/>
    <property type="match status" value="1"/>
</dbReference>
<feature type="compositionally biased region" description="Gly residues" evidence="10">
    <location>
        <begin position="519"/>
        <end position="529"/>
    </location>
</feature>
<feature type="compositionally biased region" description="Low complexity" evidence="10">
    <location>
        <begin position="1"/>
        <end position="10"/>
    </location>
</feature>
<gene>
    <name evidence="13" type="primary">LOC116940097</name>
</gene>
<dbReference type="EC" id="2.7.11.1" evidence="1"/>
<evidence type="ECO:0000259" key="11">
    <source>
        <dbReference type="PROSITE" id="PS50011"/>
    </source>
</evidence>
<evidence type="ECO:0000256" key="10">
    <source>
        <dbReference type="SAM" id="MobiDB-lite"/>
    </source>
</evidence>
<dbReference type="GO" id="GO:0004674">
    <property type="term" value="F:protein serine/threonine kinase activity"/>
    <property type="evidence" value="ECO:0007669"/>
    <property type="project" value="UniProtKB-KW"/>
</dbReference>
<dbReference type="InterPro" id="IPR011009">
    <property type="entry name" value="Kinase-like_dom_sf"/>
</dbReference>
<keyword evidence="4 9" id="KW-0547">Nucleotide-binding</keyword>
<evidence type="ECO:0000256" key="3">
    <source>
        <dbReference type="ARBA" id="ARBA00022679"/>
    </source>
</evidence>
<dbReference type="GeneID" id="116940097"/>
<keyword evidence="6 9" id="KW-0067">ATP-binding</keyword>
<comment type="catalytic activity">
    <reaction evidence="8">
        <text>L-seryl-[protein] + ATP = O-phospho-L-seryl-[protein] + ADP + H(+)</text>
        <dbReference type="Rhea" id="RHEA:17989"/>
        <dbReference type="Rhea" id="RHEA-COMP:9863"/>
        <dbReference type="Rhea" id="RHEA-COMP:11604"/>
        <dbReference type="ChEBI" id="CHEBI:15378"/>
        <dbReference type="ChEBI" id="CHEBI:29999"/>
        <dbReference type="ChEBI" id="CHEBI:30616"/>
        <dbReference type="ChEBI" id="CHEBI:83421"/>
        <dbReference type="ChEBI" id="CHEBI:456216"/>
        <dbReference type="EC" id="2.7.11.1"/>
    </reaction>
</comment>
<protein>
    <recommendedName>
        <fullName evidence="1">non-specific serine/threonine protein kinase</fullName>
        <ecNumber evidence="1">2.7.11.1</ecNumber>
    </recommendedName>
</protein>
<evidence type="ECO:0000256" key="4">
    <source>
        <dbReference type="ARBA" id="ARBA00022741"/>
    </source>
</evidence>
<feature type="region of interest" description="Disordered" evidence="10">
    <location>
        <begin position="348"/>
        <end position="542"/>
    </location>
</feature>
<keyword evidence="3" id="KW-0808">Transferase</keyword>
<dbReference type="FunFam" id="3.30.200.20:FF:000003">
    <property type="entry name" value="Non-specific serine/threonine protein kinase"/>
    <property type="match status" value="1"/>
</dbReference>
<feature type="compositionally biased region" description="Gly residues" evidence="10">
    <location>
        <begin position="352"/>
        <end position="369"/>
    </location>
</feature>
<dbReference type="InterPro" id="IPR017441">
    <property type="entry name" value="Protein_kinase_ATP_BS"/>
</dbReference>
<feature type="binding site" evidence="9">
    <location>
        <position position="71"/>
    </location>
    <ligand>
        <name>ATP</name>
        <dbReference type="ChEBI" id="CHEBI:30616"/>
    </ligand>
</feature>
<dbReference type="PANTHER" id="PTHR24347">
    <property type="entry name" value="SERINE/THREONINE-PROTEIN KINASE"/>
    <property type="match status" value="1"/>
</dbReference>
<name>A0AAJ7SVL7_PETMA</name>